<keyword evidence="5" id="KW-1185">Reference proteome</keyword>
<feature type="transmembrane region" description="Helical" evidence="2">
    <location>
        <begin position="78"/>
        <end position="100"/>
    </location>
</feature>
<evidence type="ECO:0000259" key="3">
    <source>
        <dbReference type="Pfam" id="PF02517"/>
    </source>
</evidence>
<accession>A0ABU9EC65</accession>
<feature type="domain" description="CAAX prenyl protease 2/Lysostaphin resistance protein A-like" evidence="3">
    <location>
        <begin position="123"/>
        <end position="211"/>
    </location>
</feature>
<dbReference type="EMBL" id="JBBHLI010000010">
    <property type="protein sequence ID" value="MEK9502334.1"/>
    <property type="molecule type" value="Genomic_DNA"/>
</dbReference>
<dbReference type="InterPro" id="IPR003675">
    <property type="entry name" value="Rce1/LyrA-like_dom"/>
</dbReference>
<keyword evidence="2" id="KW-1133">Transmembrane helix</keyword>
<dbReference type="Proteomes" id="UP001484239">
    <property type="component" value="Unassembled WGS sequence"/>
</dbReference>
<feature type="compositionally biased region" description="Low complexity" evidence="1">
    <location>
        <begin position="271"/>
        <end position="282"/>
    </location>
</feature>
<feature type="region of interest" description="Disordered" evidence="1">
    <location>
        <begin position="271"/>
        <end position="378"/>
    </location>
</feature>
<feature type="transmembrane region" description="Helical" evidence="2">
    <location>
        <begin position="12"/>
        <end position="34"/>
    </location>
</feature>
<protein>
    <submittedName>
        <fullName evidence="4">Type II CAAX endopeptidase family protein</fullName>
    </submittedName>
</protein>
<dbReference type="PANTHER" id="PTHR39430:SF1">
    <property type="entry name" value="PROTEASE"/>
    <property type="match status" value="1"/>
</dbReference>
<dbReference type="PANTHER" id="PTHR39430">
    <property type="entry name" value="MEMBRANE-ASSOCIATED PROTEASE-RELATED"/>
    <property type="match status" value="1"/>
</dbReference>
<feature type="transmembrane region" description="Helical" evidence="2">
    <location>
        <begin position="112"/>
        <end position="130"/>
    </location>
</feature>
<feature type="compositionally biased region" description="Polar residues" evidence="1">
    <location>
        <begin position="338"/>
        <end position="356"/>
    </location>
</feature>
<evidence type="ECO:0000313" key="5">
    <source>
        <dbReference type="Proteomes" id="UP001484239"/>
    </source>
</evidence>
<feature type="transmembrane region" description="Helical" evidence="2">
    <location>
        <begin position="151"/>
        <end position="171"/>
    </location>
</feature>
<evidence type="ECO:0000256" key="1">
    <source>
        <dbReference type="SAM" id="MobiDB-lite"/>
    </source>
</evidence>
<name>A0ABU9EC65_9BACT</name>
<reference evidence="4 5" key="1">
    <citation type="submission" date="2024-02" db="EMBL/GenBank/DDBJ databases">
        <title>A novel Gemmatimonadota bacterium.</title>
        <authorList>
            <person name="Du Z.-J."/>
            <person name="Ye Y.-Q."/>
        </authorList>
    </citation>
    <scope>NUCLEOTIDE SEQUENCE [LARGE SCALE GENOMIC DNA]</scope>
    <source>
        <strain evidence="4 5">DH-20</strain>
    </source>
</reference>
<keyword evidence="2" id="KW-0472">Membrane</keyword>
<proteinExistence type="predicted"/>
<evidence type="ECO:0000313" key="4">
    <source>
        <dbReference type="EMBL" id="MEK9502334.1"/>
    </source>
</evidence>
<sequence length="403" mass="42673">MRQSPSTRTPPSVILLFWAGYLVITLAVGFVTSLLIPSPVWQLTAWGFASSVLLLALSRLLHRGSDDRAAPADAPSGFGLNALAVGLLIGMASFAVHLAVVRTFGGPIRFERVAGVGAVATGAYFLRFLATSCMEEIGFRGYPLRRLEPAIGSWPAVIVTAVVFGLSHLSYGWDLQTIALGVIPGGLLWGMSALATRGLAVPIGLHAAWNFAGWTAGSRSEVGLFRMIVSDEAGGWRSGCSTAAIGVETRALCRAERSRYPSVIPSASAASRRAGESIASGSGFPNTRGIDSSSARRTKRTVVCQSPQNRDHQRRPAAPESHTRRAMGWVRSRRREATSSGATSSRCRVAGSQRSARSALAGPSTTGTTASRRPARVRCRSSIERPRQGWIISASACAGLSAR</sequence>
<dbReference type="Pfam" id="PF02517">
    <property type="entry name" value="Rce1-like"/>
    <property type="match status" value="1"/>
</dbReference>
<evidence type="ECO:0000256" key="2">
    <source>
        <dbReference type="SAM" id="Phobius"/>
    </source>
</evidence>
<feature type="compositionally biased region" description="Polar residues" evidence="1">
    <location>
        <begin position="283"/>
        <end position="295"/>
    </location>
</feature>
<organism evidence="4 5">
    <name type="scientific">Gaopeijia maritima</name>
    <dbReference type="NCBI Taxonomy" id="3119007"/>
    <lineage>
        <taxon>Bacteria</taxon>
        <taxon>Pseudomonadati</taxon>
        <taxon>Gemmatimonadota</taxon>
        <taxon>Longimicrobiia</taxon>
        <taxon>Gaopeijiales</taxon>
        <taxon>Gaopeijiaceae</taxon>
        <taxon>Gaopeijia</taxon>
    </lineage>
</organism>
<comment type="caution">
    <text evidence="4">The sequence shown here is derived from an EMBL/GenBank/DDBJ whole genome shotgun (WGS) entry which is preliminary data.</text>
</comment>
<feature type="transmembrane region" description="Helical" evidence="2">
    <location>
        <begin position="177"/>
        <end position="196"/>
    </location>
</feature>
<keyword evidence="2" id="KW-0812">Transmembrane</keyword>
<gene>
    <name evidence="4" type="ORF">WI372_15175</name>
</gene>